<comment type="caution">
    <text evidence="2">The sequence shown here is derived from an EMBL/GenBank/DDBJ whole genome shotgun (WGS) entry which is preliminary data.</text>
</comment>
<evidence type="ECO:0000313" key="3">
    <source>
        <dbReference type="Proteomes" id="UP000244037"/>
    </source>
</evidence>
<dbReference type="GO" id="GO:0005886">
    <property type="term" value="C:plasma membrane"/>
    <property type="evidence" value="ECO:0007669"/>
    <property type="project" value="TreeGrafter"/>
</dbReference>
<reference evidence="2 3" key="1">
    <citation type="submission" date="2018-04" db="EMBL/GenBank/DDBJ databases">
        <title>Genomic Encyclopedia of Archaeal and Bacterial Type Strains, Phase II (KMG-II): from individual species to whole genera.</title>
        <authorList>
            <person name="Goeker M."/>
        </authorList>
    </citation>
    <scope>NUCLEOTIDE SEQUENCE [LARGE SCALE GENOMIC DNA]</scope>
    <source>
        <strain evidence="2 3">DSM 19783</strain>
    </source>
</reference>
<dbReference type="EMBL" id="QAYC01000004">
    <property type="protein sequence ID" value="PTW50495.1"/>
    <property type="molecule type" value="Genomic_DNA"/>
</dbReference>
<dbReference type="AlphaFoldDB" id="A0A8E2VKI7"/>
<accession>A0A8E2VKI7</accession>
<keyword evidence="1" id="KW-0472">Membrane</keyword>
<feature type="transmembrane region" description="Helical" evidence="1">
    <location>
        <begin position="365"/>
        <end position="386"/>
    </location>
</feature>
<dbReference type="GO" id="GO:0004713">
    <property type="term" value="F:protein tyrosine kinase activity"/>
    <property type="evidence" value="ECO:0007669"/>
    <property type="project" value="TreeGrafter"/>
</dbReference>
<gene>
    <name evidence="2" type="ORF">C8N38_104130</name>
</gene>
<keyword evidence="3" id="KW-1185">Reference proteome</keyword>
<dbReference type="PANTHER" id="PTHR32309">
    <property type="entry name" value="TYROSINE-PROTEIN KINASE"/>
    <property type="match status" value="1"/>
</dbReference>
<proteinExistence type="predicted"/>
<dbReference type="Proteomes" id="UP000244037">
    <property type="component" value="Unassembled WGS sequence"/>
</dbReference>
<keyword evidence="1" id="KW-0812">Transmembrane</keyword>
<protein>
    <submittedName>
        <fullName evidence="2">Capsular polysaccharide transport system permease protein</fullName>
    </submittedName>
</protein>
<organism evidence="2 3">
    <name type="scientific">Rhodovulum kholense</name>
    <dbReference type="NCBI Taxonomy" id="453584"/>
    <lineage>
        <taxon>Bacteria</taxon>
        <taxon>Pseudomonadati</taxon>
        <taxon>Pseudomonadota</taxon>
        <taxon>Alphaproteobacteria</taxon>
        <taxon>Rhodobacterales</taxon>
        <taxon>Paracoccaceae</taxon>
        <taxon>Rhodovulum</taxon>
    </lineage>
</organism>
<dbReference type="PANTHER" id="PTHR32309:SF13">
    <property type="entry name" value="FERRIC ENTEROBACTIN TRANSPORT PROTEIN FEPE"/>
    <property type="match status" value="1"/>
</dbReference>
<dbReference type="InterPro" id="IPR050445">
    <property type="entry name" value="Bact_polysacc_biosynth/exp"/>
</dbReference>
<name>A0A8E2VKI7_9RHOB</name>
<sequence>MEAVVQVVPKIQGGHSVTHEVSETDTNRARLRHRVMRFGFAVVVVLPTLIAALYLWLVAADQYHSEAAFSVRSEEYSNPLEALSVFTQVGSSSGSDSQILYDFIRSQPLMQQVDADLDLKALFGKHPSDFVFSLEGDASREDMLDYWQRMVKVAVDPLTGVLTLQVRAFTPEDAEAIAQSILNQSGRMVDDLSRIARQDAIRFALEDLGEAEVLLRDVRRKVRVFRLENDIIDPTEAAESQMGVIAALEGELASALVERETITSFAGEEDQRVKRIDRRIEAVRSQIDQERRRIGKPTSGPSSLVDAIGSYEELLVDLEFAQRAYTAALAASEQARAEARRISRYLAVHIPPTLAEDSLYPQRGLLILLVLICSLAVYFTGLLIYYNVRDRG</sequence>
<evidence type="ECO:0000256" key="1">
    <source>
        <dbReference type="SAM" id="Phobius"/>
    </source>
</evidence>
<evidence type="ECO:0000313" key="2">
    <source>
        <dbReference type="EMBL" id="PTW50495.1"/>
    </source>
</evidence>
<feature type="transmembrane region" description="Helical" evidence="1">
    <location>
        <begin position="38"/>
        <end position="57"/>
    </location>
</feature>
<keyword evidence="1" id="KW-1133">Transmembrane helix</keyword>